<evidence type="ECO:0000313" key="4">
    <source>
        <dbReference type="Proteomes" id="UP000003019"/>
    </source>
</evidence>
<dbReference type="PATRIC" id="fig|1032488.3.peg.2234"/>
<keyword evidence="4" id="KW-1185">Reference proteome</keyword>
<dbReference type="STRING" id="1032488.HMPREF9371_2366"/>
<accession>G4CL75</accession>
<dbReference type="GO" id="GO:0016740">
    <property type="term" value="F:transferase activity"/>
    <property type="evidence" value="ECO:0007669"/>
    <property type="project" value="UniProtKB-KW"/>
</dbReference>
<dbReference type="InterPro" id="IPR036514">
    <property type="entry name" value="SGNH_hydro_sf"/>
</dbReference>
<dbReference type="EMBL" id="AGAY01000081">
    <property type="protein sequence ID" value="EGY51424.1"/>
    <property type="molecule type" value="Genomic_DNA"/>
</dbReference>
<dbReference type="InterPro" id="IPR051532">
    <property type="entry name" value="Ester_Hydrolysis_Enzymes"/>
</dbReference>
<evidence type="ECO:0000256" key="1">
    <source>
        <dbReference type="SAM" id="MobiDB-lite"/>
    </source>
</evidence>
<evidence type="ECO:0000256" key="2">
    <source>
        <dbReference type="SAM" id="Phobius"/>
    </source>
</evidence>
<dbReference type="Pfam" id="PF04311">
    <property type="entry name" value="DUF459"/>
    <property type="match status" value="1"/>
</dbReference>
<protein>
    <submittedName>
        <fullName evidence="3">Peptidoglycan O-acetyltransferase PacB</fullName>
    </submittedName>
</protein>
<dbReference type="SUPFAM" id="SSF52266">
    <property type="entry name" value="SGNH hydrolase"/>
    <property type="match status" value="1"/>
</dbReference>
<comment type="caution">
    <text evidence="3">The sequence shown here is derived from an EMBL/GenBank/DDBJ whole genome shotgun (WGS) entry which is preliminary data.</text>
</comment>
<dbReference type="AlphaFoldDB" id="G4CL75"/>
<feature type="compositionally biased region" description="Low complexity" evidence="1">
    <location>
        <begin position="18"/>
        <end position="35"/>
    </location>
</feature>
<dbReference type="InterPro" id="IPR007407">
    <property type="entry name" value="DUF459"/>
</dbReference>
<keyword evidence="3" id="KW-0808">Transferase</keyword>
<dbReference type="Proteomes" id="UP000003019">
    <property type="component" value="Unassembled WGS sequence"/>
</dbReference>
<dbReference type="PANTHER" id="PTHR30383">
    <property type="entry name" value="THIOESTERASE 1/PROTEASE 1/LYSOPHOSPHOLIPASE L1"/>
    <property type="match status" value="1"/>
</dbReference>
<dbReference type="HOGENOM" id="CLU_036181_1_0_4"/>
<gene>
    <name evidence="3" type="primary">pacB</name>
    <name evidence="3" type="ORF">HMPREF9371_2366</name>
</gene>
<reference evidence="3 4" key="1">
    <citation type="submission" date="2011-05" db="EMBL/GenBank/DDBJ databases">
        <authorList>
            <person name="Muzny D."/>
            <person name="Qin X."/>
            <person name="Deng J."/>
            <person name="Jiang H."/>
            <person name="Liu Y."/>
            <person name="Qu J."/>
            <person name="Song X.-Z."/>
            <person name="Zhang L."/>
            <person name="Thornton R."/>
            <person name="Coyle M."/>
            <person name="Francisco L."/>
            <person name="Jackson L."/>
            <person name="Javaid M."/>
            <person name="Korchina V."/>
            <person name="Kovar C."/>
            <person name="Mata R."/>
            <person name="Mathew T."/>
            <person name="Ngo R."/>
            <person name="Nguyen L."/>
            <person name="Nguyen N."/>
            <person name="Okwuonu G."/>
            <person name="Ongeri F."/>
            <person name="Pham C."/>
            <person name="Simmons D."/>
            <person name="Wilczek-Boney K."/>
            <person name="Hale W."/>
            <person name="Jakkamsetti A."/>
            <person name="Pham P."/>
            <person name="Ruth R."/>
            <person name="San Lucas F."/>
            <person name="Warren J."/>
            <person name="Zhang J."/>
            <person name="Zhao Z."/>
            <person name="Zhou C."/>
            <person name="Zhu D."/>
            <person name="Lee S."/>
            <person name="Bess C."/>
            <person name="Blankenburg K."/>
            <person name="Forbes L."/>
            <person name="Fu Q."/>
            <person name="Gubbala S."/>
            <person name="Hirani K."/>
            <person name="Jayaseelan J.C."/>
            <person name="Lara F."/>
            <person name="Munidasa M."/>
            <person name="Palculict T."/>
            <person name="Patil S."/>
            <person name="Pu L.-L."/>
            <person name="Saada N."/>
            <person name="Tang L."/>
            <person name="Weissenberger G."/>
            <person name="Zhu Y."/>
            <person name="Hemphill L."/>
            <person name="Shang Y."/>
            <person name="Youmans B."/>
            <person name="Ayvaz T."/>
            <person name="Ross M."/>
            <person name="Santibanez J."/>
            <person name="Aqrawi P."/>
            <person name="Gross S."/>
            <person name="Joshi V."/>
            <person name="Fowler G."/>
            <person name="Nazareth L."/>
            <person name="Reid J."/>
            <person name="Worley K."/>
            <person name="Petrosino J."/>
            <person name="Highlander S."/>
            <person name="Gibbs R."/>
        </authorList>
    </citation>
    <scope>NUCLEOTIDE SEQUENCE [LARGE SCALE GENOMIC DNA]</scope>
    <source>
        <strain evidence="3 4">871</strain>
    </source>
</reference>
<proteinExistence type="predicted"/>
<evidence type="ECO:0000313" key="3">
    <source>
        <dbReference type="EMBL" id="EGY51424.1"/>
    </source>
</evidence>
<keyword evidence="2" id="KW-1133">Transmembrane helix</keyword>
<feature type="region of interest" description="Disordered" evidence="1">
    <location>
        <begin position="1"/>
        <end position="65"/>
    </location>
</feature>
<keyword evidence="2" id="KW-0472">Membrane</keyword>
<organism evidence="3 4">
    <name type="scientific">Neisseria shayeganii 871</name>
    <dbReference type="NCBI Taxonomy" id="1032488"/>
    <lineage>
        <taxon>Bacteria</taxon>
        <taxon>Pseudomonadati</taxon>
        <taxon>Pseudomonadota</taxon>
        <taxon>Betaproteobacteria</taxon>
        <taxon>Neisseriales</taxon>
        <taxon>Neisseriaceae</taxon>
        <taxon>Neisseria</taxon>
    </lineage>
</organism>
<feature type="compositionally biased region" description="Basic residues" evidence="1">
    <location>
        <begin position="1"/>
        <end position="16"/>
    </location>
</feature>
<sequence length="421" mass="47023">MKPHQAKRKANRHKYSKSAPRPAASAPVAARAAAQADKHVPELPAKPHIPVRQPKPQPPAALAGKPQPRRYAWGLAAVMLCTALLTVWFSQQSINAYWQQTYHRASPLEMLNRYAWWQSGARLQTAANERYQALADWFAAHNERWRPPPAPAAKPGVQVALAHAVPLEQANVKPPSETVKPLAAEQRAPDKVRLTAGDKVFFAGDSMMEGIAPHLQRRLRSEYGIQSVNLSRQSTGLSYPQFFDWPAVIEKQLQDDPDIKLLVVFLGPNDPWDFPNPQQPGSGYLKFQSPEWEQVYRQRIDRIAQAARRADVQLVWLGIPLMKGSKLNTQMRYLDGIMASELQGKAIWLPTDRLLGGSENGEYRDSIELDGRSVRVRSKDGIHFTLKGQQFLADHLAAYIEYRAPEPVAAAAVPAALPHTP</sequence>
<dbReference type="OrthoDB" id="445620at2"/>
<feature type="transmembrane region" description="Helical" evidence="2">
    <location>
        <begin position="71"/>
        <end position="90"/>
    </location>
</feature>
<dbReference type="PANTHER" id="PTHR30383:SF24">
    <property type="entry name" value="THIOESTERASE 1_PROTEASE 1_LYSOPHOSPHOLIPASE L1"/>
    <property type="match status" value="1"/>
</dbReference>
<keyword evidence="2" id="KW-0812">Transmembrane</keyword>
<dbReference type="GO" id="GO:0004622">
    <property type="term" value="F:phosphatidylcholine lysophospholipase activity"/>
    <property type="evidence" value="ECO:0007669"/>
    <property type="project" value="TreeGrafter"/>
</dbReference>
<name>G4CL75_9NEIS</name>
<dbReference type="Gene3D" id="3.40.50.1110">
    <property type="entry name" value="SGNH hydrolase"/>
    <property type="match status" value="1"/>
</dbReference>